<dbReference type="EMBL" id="CAEZXD010000014">
    <property type="protein sequence ID" value="CAB4675687.1"/>
    <property type="molecule type" value="Genomic_DNA"/>
</dbReference>
<evidence type="ECO:0000313" key="7">
    <source>
        <dbReference type="EMBL" id="CAB4675687.1"/>
    </source>
</evidence>
<evidence type="ECO:0000313" key="13">
    <source>
        <dbReference type="EMBL" id="CAB5025761.1"/>
    </source>
</evidence>
<dbReference type="GO" id="GO:0016020">
    <property type="term" value="C:membrane"/>
    <property type="evidence" value="ECO:0007669"/>
    <property type="project" value="InterPro"/>
</dbReference>
<proteinExistence type="inferred from homology"/>
<accession>A0A6J6QJ01</accession>
<evidence type="ECO:0000256" key="5">
    <source>
        <dbReference type="SAM" id="Phobius"/>
    </source>
</evidence>
<dbReference type="PANTHER" id="PTHR43390:SF1">
    <property type="entry name" value="CHLOROPLAST PROCESSING PEPTIDASE"/>
    <property type="match status" value="1"/>
</dbReference>
<dbReference type="SUPFAM" id="SSF51306">
    <property type="entry name" value="LexA/Signal peptidase"/>
    <property type="match status" value="1"/>
</dbReference>
<keyword evidence="5" id="KW-1133">Transmembrane helix</keyword>
<dbReference type="GO" id="GO:0009003">
    <property type="term" value="F:signal peptidase activity"/>
    <property type="evidence" value="ECO:0007669"/>
    <property type="project" value="UniProtKB-EC"/>
</dbReference>
<dbReference type="EC" id="3.4.21.89" evidence="3"/>
<dbReference type="EMBL" id="CAFAHD010000117">
    <property type="protein sequence ID" value="CAB4837866.1"/>
    <property type="molecule type" value="Genomic_DNA"/>
</dbReference>
<dbReference type="Gene3D" id="2.10.109.10">
    <property type="entry name" value="Umud Fragment, subunit A"/>
    <property type="match status" value="1"/>
</dbReference>
<dbReference type="NCBIfam" id="TIGR02227">
    <property type="entry name" value="sigpep_I_bact"/>
    <property type="match status" value="1"/>
</dbReference>
<evidence type="ECO:0000313" key="11">
    <source>
        <dbReference type="EMBL" id="CAB4896431.1"/>
    </source>
</evidence>
<sequence length="227" mass="24737">MRAPKKGSLLRELPIIIVSALVVSVIVKTFFIHFFFIPSGSMENTLQIGDRIAVNKLASYFSEIKRGEVVVFRDTSGWLGAPAESADPKVVQTVKSALVTVGVLPDPAKQYLIKRTIGVGGDTVKCCDVKGFLTVNGISVKEPYIFTGDKPSDSDFKVKVPKGYIWVMGDHRGASADSRFHTDDIHKGLVPVSSVVGRATFVVWPFNHIKFLSVGSDLSKVVVNKTK</sequence>
<dbReference type="GO" id="GO:0004252">
    <property type="term" value="F:serine-type endopeptidase activity"/>
    <property type="evidence" value="ECO:0007669"/>
    <property type="project" value="InterPro"/>
</dbReference>
<evidence type="ECO:0000256" key="2">
    <source>
        <dbReference type="ARBA" id="ARBA00009370"/>
    </source>
</evidence>
<evidence type="ECO:0000313" key="10">
    <source>
        <dbReference type="EMBL" id="CAB4837866.1"/>
    </source>
</evidence>
<dbReference type="GO" id="GO:0006465">
    <property type="term" value="P:signal peptide processing"/>
    <property type="evidence" value="ECO:0007669"/>
    <property type="project" value="InterPro"/>
</dbReference>
<evidence type="ECO:0000256" key="4">
    <source>
        <dbReference type="ARBA" id="ARBA00022801"/>
    </source>
</evidence>
<feature type="transmembrane region" description="Helical" evidence="5">
    <location>
        <begin position="12"/>
        <end position="36"/>
    </location>
</feature>
<dbReference type="AlphaFoldDB" id="A0A6J6QJ01"/>
<evidence type="ECO:0000313" key="8">
    <source>
        <dbReference type="EMBL" id="CAB4710522.1"/>
    </source>
</evidence>
<reference evidence="8" key="1">
    <citation type="submission" date="2020-05" db="EMBL/GenBank/DDBJ databases">
        <authorList>
            <person name="Chiriac C."/>
            <person name="Salcher M."/>
            <person name="Ghai R."/>
            <person name="Kavagutti S V."/>
        </authorList>
    </citation>
    <scope>NUCLEOTIDE SEQUENCE</scope>
</reference>
<protein>
    <recommendedName>
        <fullName evidence="3">signal peptidase I</fullName>
        <ecNumber evidence="3">3.4.21.89</ecNumber>
    </recommendedName>
</protein>
<dbReference type="PRINTS" id="PR00727">
    <property type="entry name" value="LEADERPTASE"/>
</dbReference>
<feature type="domain" description="Peptidase S26" evidence="6">
    <location>
        <begin position="13"/>
        <end position="204"/>
    </location>
</feature>
<comment type="similarity">
    <text evidence="2">Belongs to the peptidase S26 family.</text>
</comment>
<dbReference type="EMBL" id="CAFBPT010000003">
    <property type="protein sequence ID" value="CAB5025761.1"/>
    <property type="molecule type" value="Genomic_DNA"/>
</dbReference>
<dbReference type="EMBL" id="CAFBNU010000008">
    <property type="protein sequence ID" value="CAB4965712.1"/>
    <property type="molecule type" value="Genomic_DNA"/>
</dbReference>
<gene>
    <name evidence="7" type="ORF">UFOPK2343_00699</name>
    <name evidence="8" type="ORF">UFOPK2652_00766</name>
    <name evidence="9" type="ORF">UFOPK3128_00921</name>
    <name evidence="10" type="ORF">UFOPK3227_00892</name>
    <name evidence="11" type="ORF">UFOPK3511_00777</name>
    <name evidence="12" type="ORF">UFOPK3880_00878</name>
    <name evidence="13" type="ORF">UFOPK4146_00535</name>
</gene>
<dbReference type="CDD" id="cd06530">
    <property type="entry name" value="S26_SPase_I"/>
    <property type="match status" value="1"/>
</dbReference>
<evidence type="ECO:0000256" key="1">
    <source>
        <dbReference type="ARBA" id="ARBA00000677"/>
    </source>
</evidence>
<name>A0A6J6QJ01_9ZZZZ</name>
<organism evidence="8">
    <name type="scientific">freshwater metagenome</name>
    <dbReference type="NCBI Taxonomy" id="449393"/>
    <lineage>
        <taxon>unclassified sequences</taxon>
        <taxon>metagenomes</taxon>
        <taxon>ecological metagenomes</taxon>
    </lineage>
</organism>
<dbReference type="InterPro" id="IPR019758">
    <property type="entry name" value="Pept_S26A_signal_pept_1_CS"/>
</dbReference>
<dbReference type="InterPro" id="IPR036286">
    <property type="entry name" value="LexA/Signal_pep-like_sf"/>
</dbReference>
<keyword evidence="4" id="KW-0378">Hydrolase</keyword>
<evidence type="ECO:0000259" key="6">
    <source>
        <dbReference type="Pfam" id="PF10502"/>
    </source>
</evidence>
<keyword evidence="5" id="KW-0812">Transmembrane</keyword>
<dbReference type="Pfam" id="PF10502">
    <property type="entry name" value="Peptidase_S26"/>
    <property type="match status" value="1"/>
</dbReference>
<dbReference type="InterPro" id="IPR000223">
    <property type="entry name" value="Pept_S26A_signal_pept_1"/>
</dbReference>
<dbReference type="EMBL" id="CAFAAZ010000007">
    <property type="protein sequence ID" value="CAB4822797.1"/>
    <property type="molecule type" value="Genomic_DNA"/>
</dbReference>
<dbReference type="EMBL" id="CAFBMA010000006">
    <property type="protein sequence ID" value="CAB4896431.1"/>
    <property type="molecule type" value="Genomic_DNA"/>
</dbReference>
<evidence type="ECO:0000256" key="3">
    <source>
        <dbReference type="ARBA" id="ARBA00013208"/>
    </source>
</evidence>
<comment type="catalytic activity">
    <reaction evidence="1">
        <text>Cleavage of hydrophobic, N-terminal signal or leader sequences from secreted and periplasmic proteins.</text>
        <dbReference type="EC" id="3.4.21.89"/>
    </reaction>
</comment>
<evidence type="ECO:0000313" key="12">
    <source>
        <dbReference type="EMBL" id="CAB4965712.1"/>
    </source>
</evidence>
<dbReference type="PROSITE" id="PS00761">
    <property type="entry name" value="SPASE_I_3"/>
    <property type="match status" value="1"/>
</dbReference>
<dbReference type="EMBL" id="CAEZYD010000009">
    <property type="protein sequence ID" value="CAB4710522.1"/>
    <property type="molecule type" value="Genomic_DNA"/>
</dbReference>
<keyword evidence="5" id="KW-0472">Membrane</keyword>
<dbReference type="InterPro" id="IPR019533">
    <property type="entry name" value="Peptidase_S26"/>
</dbReference>
<evidence type="ECO:0000313" key="9">
    <source>
        <dbReference type="EMBL" id="CAB4822797.1"/>
    </source>
</evidence>
<dbReference type="PANTHER" id="PTHR43390">
    <property type="entry name" value="SIGNAL PEPTIDASE I"/>
    <property type="match status" value="1"/>
</dbReference>